<accession>A0AAV0DAV3</accession>
<evidence type="ECO:0000313" key="3">
    <source>
        <dbReference type="Proteomes" id="UP001152523"/>
    </source>
</evidence>
<name>A0AAV0DAV3_9ASTE</name>
<keyword evidence="3" id="KW-1185">Reference proteome</keyword>
<organism evidence="2 3">
    <name type="scientific">Cuscuta epithymum</name>
    <dbReference type="NCBI Taxonomy" id="186058"/>
    <lineage>
        <taxon>Eukaryota</taxon>
        <taxon>Viridiplantae</taxon>
        <taxon>Streptophyta</taxon>
        <taxon>Embryophyta</taxon>
        <taxon>Tracheophyta</taxon>
        <taxon>Spermatophyta</taxon>
        <taxon>Magnoliopsida</taxon>
        <taxon>eudicotyledons</taxon>
        <taxon>Gunneridae</taxon>
        <taxon>Pentapetalae</taxon>
        <taxon>asterids</taxon>
        <taxon>lamiids</taxon>
        <taxon>Solanales</taxon>
        <taxon>Convolvulaceae</taxon>
        <taxon>Cuscuteae</taxon>
        <taxon>Cuscuta</taxon>
        <taxon>Cuscuta subgen. Cuscuta</taxon>
    </lineage>
</organism>
<evidence type="ECO:0000313" key="2">
    <source>
        <dbReference type="EMBL" id="CAH9097061.1"/>
    </source>
</evidence>
<dbReference type="AlphaFoldDB" id="A0AAV0DAV3"/>
<reference evidence="2" key="1">
    <citation type="submission" date="2022-07" db="EMBL/GenBank/DDBJ databases">
        <authorList>
            <person name="Macas J."/>
            <person name="Novak P."/>
            <person name="Neumann P."/>
        </authorList>
    </citation>
    <scope>NUCLEOTIDE SEQUENCE</scope>
</reference>
<evidence type="ECO:0000256" key="1">
    <source>
        <dbReference type="SAM" id="MobiDB-lite"/>
    </source>
</evidence>
<proteinExistence type="predicted"/>
<gene>
    <name evidence="2" type="ORF">CEPIT_LOCUS13941</name>
</gene>
<comment type="caution">
    <text evidence="2">The sequence shown here is derived from an EMBL/GenBank/DDBJ whole genome shotgun (WGS) entry which is preliminary data.</text>
</comment>
<sequence length="99" mass="11086">MAFIVITSAVPTSIFTTCAAPPLTLPHSVKHPPPHEPPQTGVTVHAQGTKERENKRNRKQIRKEKEKLKKNVNISHLDSITGKPNANRLKSQFDDFLII</sequence>
<dbReference type="EMBL" id="CAMAPF010000090">
    <property type="protein sequence ID" value="CAH9097061.1"/>
    <property type="molecule type" value="Genomic_DNA"/>
</dbReference>
<dbReference type="Proteomes" id="UP001152523">
    <property type="component" value="Unassembled WGS sequence"/>
</dbReference>
<feature type="region of interest" description="Disordered" evidence="1">
    <location>
        <begin position="26"/>
        <end position="68"/>
    </location>
</feature>
<protein>
    <submittedName>
        <fullName evidence="2">Uncharacterized protein</fullName>
    </submittedName>
</protein>